<sequence>MRAAGLHLPRVHRPPLGLPPPEQLTEIRSRFKKVMTDGERESAEEIPNKRDQARFVIDTVRKKGAAAASEMIEKRGRTILGNDKDPWEFFDPV</sequence>
<evidence type="ECO:0000313" key="3">
    <source>
        <dbReference type="Proteomes" id="UP000694565"/>
    </source>
</evidence>
<dbReference type="AlphaFoldDB" id="A0A8C2ZC52"/>
<dbReference type="Ensembl" id="ENSCLMT00005026229.1">
    <property type="protein sequence ID" value="ENSCLMP00005025095.1"/>
    <property type="gene ID" value="ENSCLMG00005012319.1"/>
</dbReference>
<feature type="region of interest" description="Disordered" evidence="1">
    <location>
        <begin position="1"/>
        <end position="23"/>
    </location>
</feature>
<evidence type="ECO:0000256" key="1">
    <source>
        <dbReference type="SAM" id="MobiDB-lite"/>
    </source>
</evidence>
<dbReference type="SUPFAM" id="SSF47986">
    <property type="entry name" value="DEATH domain"/>
    <property type="match status" value="1"/>
</dbReference>
<accession>A0A8C2ZC52</accession>
<proteinExistence type="predicted"/>
<dbReference type="InterPro" id="IPR011029">
    <property type="entry name" value="DEATH-like_dom_sf"/>
</dbReference>
<dbReference type="GeneTree" id="ENSGT00940000176854"/>
<organism evidence="2 3">
    <name type="scientific">Cyclopterus lumpus</name>
    <name type="common">Lumpsucker</name>
    <dbReference type="NCBI Taxonomy" id="8103"/>
    <lineage>
        <taxon>Eukaryota</taxon>
        <taxon>Metazoa</taxon>
        <taxon>Chordata</taxon>
        <taxon>Craniata</taxon>
        <taxon>Vertebrata</taxon>
        <taxon>Euteleostomi</taxon>
        <taxon>Actinopterygii</taxon>
        <taxon>Neopterygii</taxon>
        <taxon>Teleostei</taxon>
        <taxon>Neoteleostei</taxon>
        <taxon>Acanthomorphata</taxon>
        <taxon>Eupercaria</taxon>
        <taxon>Perciformes</taxon>
        <taxon>Cottioidei</taxon>
        <taxon>Cottales</taxon>
        <taxon>Cyclopteridae</taxon>
        <taxon>Cyclopterus</taxon>
    </lineage>
</organism>
<reference evidence="2" key="2">
    <citation type="submission" date="2025-09" db="UniProtKB">
        <authorList>
            <consortium name="Ensembl"/>
        </authorList>
    </citation>
    <scope>IDENTIFICATION</scope>
</reference>
<keyword evidence="3" id="KW-1185">Reference proteome</keyword>
<dbReference type="Gene3D" id="1.10.533.10">
    <property type="entry name" value="Death Domain, Fas"/>
    <property type="match status" value="1"/>
</dbReference>
<evidence type="ECO:0000313" key="2">
    <source>
        <dbReference type="Ensembl" id="ENSCLMP00005025095.1"/>
    </source>
</evidence>
<name>A0A8C2ZC52_CYCLU</name>
<dbReference type="Proteomes" id="UP000694565">
    <property type="component" value="Unplaced"/>
</dbReference>
<reference evidence="2" key="1">
    <citation type="submission" date="2025-08" db="UniProtKB">
        <authorList>
            <consortium name="Ensembl"/>
        </authorList>
    </citation>
    <scope>IDENTIFICATION</scope>
</reference>
<protein>
    <submittedName>
        <fullName evidence="2">Uncharacterized protein</fullName>
    </submittedName>
</protein>